<dbReference type="AlphaFoldDB" id="B6WXP8"/>
<protein>
    <submittedName>
        <fullName evidence="2">Uncharacterized protein</fullName>
    </submittedName>
</protein>
<reference evidence="2 3" key="2">
    <citation type="submission" date="2008-10" db="EMBL/GenBank/DDBJ databases">
        <authorList>
            <person name="Fulton L."/>
            <person name="Clifton S."/>
            <person name="Fulton B."/>
            <person name="Xu J."/>
            <person name="Minx P."/>
            <person name="Pepin K.H."/>
            <person name="Johnson M."/>
            <person name="Bhonagiri V."/>
            <person name="Nash W.E."/>
            <person name="Mardis E.R."/>
            <person name="Wilson R.K."/>
        </authorList>
    </citation>
    <scope>NUCLEOTIDE SEQUENCE [LARGE SCALE GENOMIC DNA]</scope>
    <source>
        <strain evidence="2 3">ATCC 29098</strain>
    </source>
</reference>
<gene>
    <name evidence="2" type="ORF">DESPIG_02874</name>
</gene>
<organism evidence="2 3">
    <name type="scientific">Desulfovibrio piger ATCC 29098</name>
    <dbReference type="NCBI Taxonomy" id="411464"/>
    <lineage>
        <taxon>Bacteria</taxon>
        <taxon>Pseudomonadati</taxon>
        <taxon>Thermodesulfobacteriota</taxon>
        <taxon>Desulfovibrionia</taxon>
        <taxon>Desulfovibrionales</taxon>
        <taxon>Desulfovibrionaceae</taxon>
        <taxon>Desulfovibrio</taxon>
    </lineage>
</organism>
<keyword evidence="1" id="KW-0812">Transmembrane</keyword>
<sequence>MLFLWAFRGRSNGKPLDTTMIFAVLKMIVGLFALSGHRPSHIWCGCLKILHKVCLCRGVSSYVKTFLHSHSIFVGVVAFFY</sequence>
<name>B6WXP8_9BACT</name>
<dbReference type="EMBL" id="ABXU01000083">
    <property type="protein sequence ID" value="EEB32255.1"/>
    <property type="molecule type" value="Genomic_DNA"/>
</dbReference>
<evidence type="ECO:0000256" key="1">
    <source>
        <dbReference type="SAM" id="Phobius"/>
    </source>
</evidence>
<keyword evidence="1" id="KW-0472">Membrane</keyword>
<feature type="transmembrane region" description="Helical" evidence="1">
    <location>
        <begin position="20"/>
        <end position="37"/>
    </location>
</feature>
<dbReference type="Proteomes" id="UP000003676">
    <property type="component" value="Unassembled WGS sequence"/>
</dbReference>
<comment type="caution">
    <text evidence="2">The sequence shown here is derived from an EMBL/GenBank/DDBJ whole genome shotgun (WGS) entry which is preliminary data.</text>
</comment>
<evidence type="ECO:0000313" key="3">
    <source>
        <dbReference type="Proteomes" id="UP000003676"/>
    </source>
</evidence>
<dbReference type="HOGENOM" id="CLU_2568294_0_0_7"/>
<proteinExistence type="predicted"/>
<keyword evidence="1" id="KW-1133">Transmembrane helix</keyword>
<evidence type="ECO:0000313" key="2">
    <source>
        <dbReference type="EMBL" id="EEB32255.1"/>
    </source>
</evidence>
<reference evidence="2 3" key="1">
    <citation type="submission" date="2008-10" db="EMBL/GenBank/DDBJ databases">
        <title>Draft genome sequence of Desulvovibrio piger (ATCC 29098).</title>
        <authorList>
            <person name="Sudarsanam P."/>
            <person name="Ley R."/>
            <person name="Guruge J."/>
            <person name="Turnbaugh P.J."/>
            <person name="Mahowald M."/>
            <person name="Liep D."/>
            <person name="Gordon J."/>
        </authorList>
    </citation>
    <scope>NUCLEOTIDE SEQUENCE [LARGE SCALE GENOMIC DNA]</scope>
    <source>
        <strain evidence="2 3">ATCC 29098</strain>
    </source>
</reference>
<accession>B6WXP8</accession>